<dbReference type="Gene3D" id="3.30.420.40">
    <property type="match status" value="1"/>
</dbReference>
<name>A0A6A6ZII6_9PLEO</name>
<dbReference type="PANTHER" id="PTHR14187">
    <property type="entry name" value="ALPHA KINASE/ELONGATION FACTOR 2 KINASE"/>
    <property type="match status" value="1"/>
</dbReference>
<dbReference type="AlphaFoldDB" id="A0A6A6ZII6"/>
<evidence type="ECO:0000313" key="2">
    <source>
        <dbReference type="Proteomes" id="UP000799424"/>
    </source>
</evidence>
<reference evidence="1" key="1">
    <citation type="journal article" date="2020" name="Stud. Mycol.">
        <title>101 Dothideomycetes genomes: a test case for predicting lifestyles and emergence of pathogens.</title>
        <authorList>
            <person name="Haridas S."/>
            <person name="Albert R."/>
            <person name="Binder M."/>
            <person name="Bloem J."/>
            <person name="Labutti K."/>
            <person name="Salamov A."/>
            <person name="Andreopoulos B."/>
            <person name="Baker S."/>
            <person name="Barry K."/>
            <person name="Bills G."/>
            <person name="Bluhm B."/>
            <person name="Cannon C."/>
            <person name="Castanera R."/>
            <person name="Culley D."/>
            <person name="Daum C."/>
            <person name="Ezra D."/>
            <person name="Gonzalez J."/>
            <person name="Henrissat B."/>
            <person name="Kuo A."/>
            <person name="Liang C."/>
            <person name="Lipzen A."/>
            <person name="Lutzoni F."/>
            <person name="Magnuson J."/>
            <person name="Mondo S."/>
            <person name="Nolan M."/>
            <person name="Ohm R."/>
            <person name="Pangilinan J."/>
            <person name="Park H.-J."/>
            <person name="Ramirez L."/>
            <person name="Alfaro M."/>
            <person name="Sun H."/>
            <person name="Tritt A."/>
            <person name="Yoshinaga Y."/>
            <person name="Zwiers L.-H."/>
            <person name="Turgeon B."/>
            <person name="Goodwin S."/>
            <person name="Spatafora J."/>
            <person name="Crous P."/>
            <person name="Grigoriev I."/>
        </authorList>
    </citation>
    <scope>NUCLEOTIDE SEQUENCE</scope>
    <source>
        <strain evidence="1">CBS 113818</strain>
    </source>
</reference>
<organism evidence="1 2">
    <name type="scientific">Ophiobolus disseminans</name>
    <dbReference type="NCBI Taxonomy" id="1469910"/>
    <lineage>
        <taxon>Eukaryota</taxon>
        <taxon>Fungi</taxon>
        <taxon>Dikarya</taxon>
        <taxon>Ascomycota</taxon>
        <taxon>Pezizomycotina</taxon>
        <taxon>Dothideomycetes</taxon>
        <taxon>Pleosporomycetidae</taxon>
        <taxon>Pleosporales</taxon>
        <taxon>Pleosporineae</taxon>
        <taxon>Phaeosphaeriaceae</taxon>
        <taxon>Ophiobolus</taxon>
    </lineage>
</organism>
<protein>
    <submittedName>
        <fullName evidence="1">Uncharacterized protein</fullName>
    </submittedName>
</protein>
<gene>
    <name evidence="1" type="ORF">CC86DRAFT_386927</name>
</gene>
<evidence type="ECO:0000313" key="1">
    <source>
        <dbReference type="EMBL" id="KAF2820901.1"/>
    </source>
</evidence>
<dbReference type="EMBL" id="MU006239">
    <property type="protein sequence ID" value="KAF2820901.1"/>
    <property type="molecule type" value="Genomic_DNA"/>
</dbReference>
<dbReference type="Proteomes" id="UP000799424">
    <property type="component" value="Unassembled WGS sequence"/>
</dbReference>
<dbReference type="OrthoDB" id="2963168at2759"/>
<keyword evidence="2" id="KW-1185">Reference proteome</keyword>
<dbReference type="InterPro" id="IPR043129">
    <property type="entry name" value="ATPase_NBD"/>
</dbReference>
<dbReference type="PANTHER" id="PTHR14187:SF82">
    <property type="entry name" value="FAMILY CHAPERONE, PUTATIVE (AFU_ORTHOLOGUE AFUA_7G08575)-RELATED"/>
    <property type="match status" value="1"/>
</dbReference>
<sequence>MWTKLELDSPQIGEAAKILNELSLSAKGPSKHVVKDLDERYGNQLWKTLSITLVVTVPAVWFDAAKDRTLQAVWKAGFDTSGFPNLKRIVTTTEPEAAAIDTIQFLRGSVSDE</sequence>
<accession>A0A6A6ZII6</accession>
<proteinExistence type="predicted"/>
<dbReference type="SUPFAM" id="SSF53067">
    <property type="entry name" value="Actin-like ATPase domain"/>
    <property type="match status" value="1"/>
</dbReference>